<dbReference type="CDD" id="cd00024">
    <property type="entry name" value="CD_CSD"/>
    <property type="match status" value="1"/>
</dbReference>
<dbReference type="Gene3D" id="3.40.50.12360">
    <property type="match status" value="1"/>
</dbReference>
<sequence>MTSTVAAAKSTKPKRRKPAAAPVSVEEDVLYEVRDILDEKHVKGKLLYKVDWADHPTTGERYNPTWEPAENVTEAAVADWERLKHQRRQPALAPNWIAKRRRERSATEEGDHRPPKRPRGSVDSGYTSTDANPASSWATVQSIPQNRGQIVLEISRPLGFDPSQYRCLSSSQSTPSSQALTSDLVASQADNSSQQARNPISQRTIPDSQEDYLESLRTESTAQSSTNFIDPFASQPEPEQEQEPVPDKEPTTSNPEDQPVGPDLEIPSHQPGGSHPDPACSSNLLETHEAAQGASGDPLSRPSSSKGGQEDPSQDNPWGQGFLTQPDFDVPIDDLESPGAGEPLSSNQELEQDHQQEHVSAEQTLNSGSGSHPHSQAAQQVSVPDSNPDGLLTQVSETAGPISSDLVPETSGPVSSNVVPETVQKPLRHRPVSRSPSQSSVRPEDHQATHPSTSERTTPQSQNMDARTAEAPAEAPPSRSAVEMMRKLREDSFGPSPISVPPPTAQPTEEPALVSPSAILPPAGSFAEQLEASAAPADEPVDEPPTLLETSPTEQPLEAVEEFDHGMGMDFSMHAEGAVGGDHDINFEHPPQTVAPADLTTSVEHIPSAHDDLSVGDQILGGELEEAAPISAEGDPEDFSHEPGVDEQDEDDDSHSRHFTVTLPMAANTRATYLEIIEQNKASMIKFAEVFATSYTSVPDTAVLAKIDSIFERLLNLCDLPAYEDDLRELGKEEMMKHATNSNSKFLFVYEFLAGLWDINSRVLVLSAPGRVFEYLEAVVAATDCPYSILGQEEPKRTDGASVILAVAGQDLSMLEGGVDVVIAFDHAARAVELPATLAYESMAPIVLSLVATYSLDHIDQQFVEIMEQDMDSLVKRNALNLATAKAREYLRTPENRHVKPHEAAKTFADFLRSPEIGLDWEPHPLPADVFEIWLSSQERTQLSQSQADHVDALNEPGGRKRPSDNFDEGTPKRMRLLESQLPSRNATPARMSDLLKQTLVSHTVEPRANAPLIEIPVEQLEKMSAKIAELEAQLATQNIIETKMREHFSSLESQLRSNERTIQSIQPKFMEALKDRGTFAKQCQNAVEKATAATARLEAQKAEVETLKEKNKALEAKLSETTDILTNSTVPEIAQLAQAEKARTEALSTIEKVEKKLRTAQNEADYSRKAYQDASNAHTELDREFKTLRASAAELERRAGANLLRIHQIQAEGEARETARRFDELRATLENRERELERAKDELRYLKSGRRETRQSSVPRSPRMGVMSPRPGRGAAGGGGGSRGNSPAPPLLSSDGPGVTGTGATPVPGMTFFPPAGNPVRWSHLRD</sequence>
<feature type="compositionally biased region" description="Basic and acidic residues" evidence="2">
    <location>
        <begin position="104"/>
        <end position="113"/>
    </location>
</feature>
<dbReference type="Proteomes" id="UP001303889">
    <property type="component" value="Unassembled WGS sequence"/>
</dbReference>
<organism evidence="4 5">
    <name type="scientific">Staphylotrichum tortipilum</name>
    <dbReference type="NCBI Taxonomy" id="2831512"/>
    <lineage>
        <taxon>Eukaryota</taxon>
        <taxon>Fungi</taxon>
        <taxon>Dikarya</taxon>
        <taxon>Ascomycota</taxon>
        <taxon>Pezizomycotina</taxon>
        <taxon>Sordariomycetes</taxon>
        <taxon>Sordariomycetidae</taxon>
        <taxon>Sordariales</taxon>
        <taxon>Chaetomiaceae</taxon>
        <taxon>Staphylotrichum</taxon>
    </lineage>
</organism>
<dbReference type="InterPro" id="IPR023780">
    <property type="entry name" value="Chromo_domain"/>
</dbReference>
<reference evidence="4" key="2">
    <citation type="submission" date="2023-05" db="EMBL/GenBank/DDBJ databases">
        <authorList>
            <consortium name="Lawrence Berkeley National Laboratory"/>
            <person name="Steindorff A."/>
            <person name="Hensen N."/>
            <person name="Bonometti L."/>
            <person name="Westerberg I."/>
            <person name="Brannstrom I.O."/>
            <person name="Guillou S."/>
            <person name="Cros-Aarteil S."/>
            <person name="Calhoun S."/>
            <person name="Haridas S."/>
            <person name="Kuo A."/>
            <person name="Mondo S."/>
            <person name="Pangilinan J."/>
            <person name="Riley R."/>
            <person name="Labutti K."/>
            <person name="Andreopoulos B."/>
            <person name="Lipzen A."/>
            <person name="Chen C."/>
            <person name="Yanf M."/>
            <person name="Daum C."/>
            <person name="Ng V."/>
            <person name="Clum A."/>
            <person name="Ohm R."/>
            <person name="Martin F."/>
            <person name="Silar P."/>
            <person name="Natvig D."/>
            <person name="Lalanne C."/>
            <person name="Gautier V."/>
            <person name="Ament-Velasquez S.L."/>
            <person name="Kruys A."/>
            <person name="Hutchinson M.I."/>
            <person name="Powell A.J."/>
            <person name="Barry K."/>
            <person name="Miller A.N."/>
            <person name="Grigoriev I.V."/>
            <person name="Debuchy R."/>
            <person name="Gladieux P."/>
            <person name="Thoren M.H."/>
            <person name="Johannesson H."/>
        </authorList>
    </citation>
    <scope>NUCLEOTIDE SEQUENCE</scope>
    <source>
        <strain evidence="4">CBS 103.79</strain>
    </source>
</reference>
<feature type="domain" description="Chromo" evidence="3">
    <location>
        <begin position="31"/>
        <end position="108"/>
    </location>
</feature>
<evidence type="ECO:0000256" key="2">
    <source>
        <dbReference type="SAM" id="MobiDB-lite"/>
    </source>
</evidence>
<dbReference type="EMBL" id="MU855408">
    <property type="protein sequence ID" value="KAK3904205.1"/>
    <property type="molecule type" value="Genomic_DNA"/>
</dbReference>
<feature type="compositionally biased region" description="Polar residues" evidence="2">
    <location>
        <begin position="449"/>
        <end position="465"/>
    </location>
</feature>
<feature type="compositionally biased region" description="Basic and acidic residues" evidence="2">
    <location>
        <begin position="351"/>
        <end position="360"/>
    </location>
</feature>
<feature type="compositionally biased region" description="Polar residues" evidence="2">
    <location>
        <begin position="184"/>
        <end position="207"/>
    </location>
</feature>
<accession>A0AAN6RV67</accession>
<dbReference type="InterPro" id="IPR038609">
    <property type="entry name" value="HDA1_su2/3_sf"/>
</dbReference>
<feature type="compositionally biased region" description="Basic and acidic residues" evidence="2">
    <location>
        <begin position="949"/>
        <end position="965"/>
    </location>
</feature>
<name>A0AAN6RV67_9PEZI</name>
<feature type="region of interest" description="Disordered" evidence="2">
    <location>
        <begin position="84"/>
        <end position="141"/>
    </location>
</feature>
<evidence type="ECO:0000256" key="1">
    <source>
        <dbReference type="ARBA" id="ARBA00011353"/>
    </source>
</evidence>
<comment type="caution">
    <text evidence="4">The sequence shown here is derived from an EMBL/GenBank/DDBJ whole genome shotgun (WGS) entry which is preliminary data.</text>
</comment>
<dbReference type="Gene3D" id="2.40.50.40">
    <property type="match status" value="1"/>
</dbReference>
<dbReference type="InterPro" id="IPR000953">
    <property type="entry name" value="Chromo/chromo_shadow_dom"/>
</dbReference>
<feature type="compositionally biased region" description="Low complexity" evidence="2">
    <location>
        <begin position="469"/>
        <end position="481"/>
    </location>
</feature>
<feature type="region of interest" description="Disordered" evidence="2">
    <location>
        <begin position="942"/>
        <end position="971"/>
    </location>
</feature>
<keyword evidence="5" id="KW-1185">Reference proteome</keyword>
<feature type="region of interest" description="Disordered" evidence="2">
    <location>
        <begin position="1246"/>
        <end position="1328"/>
    </location>
</feature>
<feature type="compositionally biased region" description="Gly residues" evidence="2">
    <location>
        <begin position="1275"/>
        <end position="1284"/>
    </location>
</feature>
<dbReference type="GO" id="GO:0006338">
    <property type="term" value="P:chromatin remodeling"/>
    <property type="evidence" value="ECO:0007669"/>
    <property type="project" value="UniProtKB-ARBA"/>
</dbReference>
<reference evidence="4" key="1">
    <citation type="journal article" date="2023" name="Mol. Phylogenet. Evol.">
        <title>Genome-scale phylogeny and comparative genomics of the fungal order Sordariales.</title>
        <authorList>
            <person name="Hensen N."/>
            <person name="Bonometti L."/>
            <person name="Westerberg I."/>
            <person name="Brannstrom I.O."/>
            <person name="Guillou S."/>
            <person name="Cros-Aarteil S."/>
            <person name="Calhoun S."/>
            <person name="Haridas S."/>
            <person name="Kuo A."/>
            <person name="Mondo S."/>
            <person name="Pangilinan J."/>
            <person name="Riley R."/>
            <person name="LaButti K."/>
            <person name="Andreopoulos B."/>
            <person name="Lipzen A."/>
            <person name="Chen C."/>
            <person name="Yan M."/>
            <person name="Daum C."/>
            <person name="Ng V."/>
            <person name="Clum A."/>
            <person name="Steindorff A."/>
            <person name="Ohm R.A."/>
            <person name="Martin F."/>
            <person name="Silar P."/>
            <person name="Natvig D.O."/>
            <person name="Lalanne C."/>
            <person name="Gautier V."/>
            <person name="Ament-Velasquez S.L."/>
            <person name="Kruys A."/>
            <person name="Hutchinson M.I."/>
            <person name="Powell A.J."/>
            <person name="Barry K."/>
            <person name="Miller A.N."/>
            <person name="Grigoriev I.V."/>
            <person name="Debuchy R."/>
            <person name="Gladieux P."/>
            <person name="Hiltunen Thoren M."/>
            <person name="Johannesson H."/>
        </authorList>
    </citation>
    <scope>NUCLEOTIDE SEQUENCE</scope>
    <source>
        <strain evidence="4">CBS 103.79</strain>
    </source>
</reference>
<gene>
    <name evidence="4" type="ORF">C8A05DRAFT_13895</name>
</gene>
<dbReference type="InterPro" id="IPR016197">
    <property type="entry name" value="Chromo-like_dom_sf"/>
</dbReference>
<feature type="compositionally biased region" description="Basic and acidic residues" evidence="2">
    <location>
        <begin position="1246"/>
        <end position="1255"/>
    </location>
</feature>
<comment type="subunit">
    <text evidence="1">Component of the NuA4 histone acetyltransferase complex.</text>
</comment>
<proteinExistence type="predicted"/>
<feature type="compositionally biased region" description="Polar residues" evidence="2">
    <location>
        <begin position="124"/>
        <end position="141"/>
    </location>
</feature>
<evidence type="ECO:0000313" key="5">
    <source>
        <dbReference type="Proteomes" id="UP001303889"/>
    </source>
</evidence>
<evidence type="ECO:0000313" key="4">
    <source>
        <dbReference type="EMBL" id="KAK3904205.1"/>
    </source>
</evidence>
<feature type="region of interest" description="Disordered" evidence="2">
    <location>
        <begin position="631"/>
        <end position="656"/>
    </location>
</feature>
<protein>
    <recommendedName>
        <fullName evidence="3">Chromo domain-containing protein</fullName>
    </recommendedName>
</protein>
<dbReference type="Pfam" id="PF00385">
    <property type="entry name" value="Chromo"/>
    <property type="match status" value="1"/>
</dbReference>
<dbReference type="SUPFAM" id="SSF54160">
    <property type="entry name" value="Chromo domain-like"/>
    <property type="match status" value="1"/>
</dbReference>
<evidence type="ECO:0000259" key="3">
    <source>
        <dbReference type="PROSITE" id="PS50013"/>
    </source>
</evidence>
<feature type="region of interest" description="Disordered" evidence="2">
    <location>
        <begin position="166"/>
        <end position="554"/>
    </location>
</feature>
<feature type="compositionally biased region" description="Polar residues" evidence="2">
    <location>
        <begin position="218"/>
        <end position="228"/>
    </location>
</feature>
<feature type="compositionally biased region" description="Polar residues" evidence="2">
    <location>
        <begin position="361"/>
        <end position="385"/>
    </location>
</feature>
<feature type="region of interest" description="Disordered" evidence="2">
    <location>
        <begin position="1"/>
        <end position="23"/>
    </location>
</feature>
<dbReference type="PROSITE" id="PS50013">
    <property type="entry name" value="CHROMO_2"/>
    <property type="match status" value="1"/>
</dbReference>
<feature type="compositionally biased region" description="Low complexity" evidence="2">
    <location>
        <begin position="168"/>
        <end position="182"/>
    </location>
</feature>